<accession>A0A0C9XEQ1</accession>
<dbReference type="HOGENOM" id="CLU_139305_1_0_1"/>
<dbReference type="Pfam" id="PF10467">
    <property type="entry name" value="Inhibitor_I48"/>
    <property type="match status" value="1"/>
</dbReference>
<dbReference type="OrthoDB" id="3121728at2759"/>
<evidence type="ECO:0000256" key="4">
    <source>
        <dbReference type="ARBA" id="ARBA00024855"/>
    </source>
</evidence>
<comment type="function">
    <text evidence="4">Binds and inhibits cysteine proteinases. Inhibits most strongly papain and cathepsin L, more weakly bromelain and cathepsin B while it is completely ineffective against cathepsin H.</text>
</comment>
<evidence type="ECO:0000256" key="1">
    <source>
        <dbReference type="ARBA" id="ARBA00011738"/>
    </source>
</evidence>
<evidence type="ECO:0000256" key="5">
    <source>
        <dbReference type="ARBA" id="ARBA00025775"/>
    </source>
</evidence>
<protein>
    <recommendedName>
        <fullName evidence="8">Clitocypin cysteine proteinase inhibitor</fullName>
    </recommendedName>
</protein>
<comment type="subunit">
    <text evidence="1">Homodimer.</text>
</comment>
<comment type="similarity">
    <text evidence="5">Belongs to the protease inhibitor I48 family.</text>
</comment>
<evidence type="ECO:0000313" key="7">
    <source>
        <dbReference type="Proteomes" id="UP000054477"/>
    </source>
</evidence>
<gene>
    <name evidence="6" type="ORF">K443DRAFT_101029</name>
</gene>
<name>A0A0C9XEQ1_9AGAR</name>
<reference evidence="6 7" key="1">
    <citation type="submission" date="2014-04" db="EMBL/GenBank/DDBJ databases">
        <authorList>
            <consortium name="DOE Joint Genome Institute"/>
            <person name="Kuo A."/>
            <person name="Kohler A."/>
            <person name="Nagy L.G."/>
            <person name="Floudas D."/>
            <person name="Copeland A."/>
            <person name="Barry K.W."/>
            <person name="Cichocki N."/>
            <person name="Veneault-Fourrey C."/>
            <person name="LaButti K."/>
            <person name="Lindquist E.A."/>
            <person name="Lipzen A."/>
            <person name="Lundell T."/>
            <person name="Morin E."/>
            <person name="Murat C."/>
            <person name="Sun H."/>
            <person name="Tunlid A."/>
            <person name="Henrissat B."/>
            <person name="Grigoriev I.V."/>
            <person name="Hibbett D.S."/>
            <person name="Martin F."/>
            <person name="Nordberg H.P."/>
            <person name="Cantor M.N."/>
            <person name="Hua S.X."/>
        </authorList>
    </citation>
    <scope>NUCLEOTIDE SEQUENCE [LARGE SCALE GENOMIC DNA]</scope>
    <source>
        <strain evidence="6 7">LaAM-08-1</strain>
    </source>
</reference>
<dbReference type="GO" id="GO:0004869">
    <property type="term" value="F:cysteine-type endopeptidase inhibitor activity"/>
    <property type="evidence" value="ECO:0007669"/>
    <property type="project" value="UniProtKB-KW"/>
</dbReference>
<keyword evidence="2" id="KW-0646">Protease inhibitor</keyword>
<keyword evidence="7" id="KW-1185">Reference proteome</keyword>
<sequence length="157" mass="16954">MSFQSGLYTLRASPAVGVGGLYATGNGVNHVVTVAPEKPPFVEHQVWSIQAVHGKPGIYTITLHTHGTFGGHWYPRGGKPTPKDPIIISEKSYEWNIAHKNVPGVPDAYTIRAATPIIGVGLYAGTNDKHEVIIISVPVIPHAEAPYWQFKPHAGPH</sequence>
<evidence type="ECO:0008006" key="8">
    <source>
        <dbReference type="Google" id="ProtNLM"/>
    </source>
</evidence>
<dbReference type="InterPro" id="IPR019508">
    <property type="entry name" value="Prot_inh_I48_clitocypin"/>
</dbReference>
<dbReference type="Gene3D" id="2.80.10.50">
    <property type="match status" value="1"/>
</dbReference>
<dbReference type="Proteomes" id="UP000054477">
    <property type="component" value="Unassembled WGS sequence"/>
</dbReference>
<evidence type="ECO:0000313" key="6">
    <source>
        <dbReference type="EMBL" id="KIK00059.1"/>
    </source>
</evidence>
<dbReference type="EMBL" id="KN838633">
    <property type="protein sequence ID" value="KIK00059.1"/>
    <property type="molecule type" value="Genomic_DNA"/>
</dbReference>
<proteinExistence type="inferred from homology"/>
<evidence type="ECO:0000256" key="2">
    <source>
        <dbReference type="ARBA" id="ARBA00022690"/>
    </source>
</evidence>
<organism evidence="6 7">
    <name type="scientific">Laccaria amethystina LaAM-08-1</name>
    <dbReference type="NCBI Taxonomy" id="1095629"/>
    <lineage>
        <taxon>Eukaryota</taxon>
        <taxon>Fungi</taxon>
        <taxon>Dikarya</taxon>
        <taxon>Basidiomycota</taxon>
        <taxon>Agaricomycotina</taxon>
        <taxon>Agaricomycetes</taxon>
        <taxon>Agaricomycetidae</taxon>
        <taxon>Agaricales</taxon>
        <taxon>Agaricineae</taxon>
        <taxon>Hydnangiaceae</taxon>
        <taxon>Laccaria</taxon>
    </lineage>
</organism>
<dbReference type="AlphaFoldDB" id="A0A0C9XEQ1"/>
<evidence type="ECO:0000256" key="3">
    <source>
        <dbReference type="ARBA" id="ARBA00022704"/>
    </source>
</evidence>
<reference evidence="7" key="2">
    <citation type="submission" date="2015-01" db="EMBL/GenBank/DDBJ databases">
        <title>Evolutionary Origins and Diversification of the Mycorrhizal Mutualists.</title>
        <authorList>
            <consortium name="DOE Joint Genome Institute"/>
            <consortium name="Mycorrhizal Genomics Consortium"/>
            <person name="Kohler A."/>
            <person name="Kuo A."/>
            <person name="Nagy L.G."/>
            <person name="Floudas D."/>
            <person name="Copeland A."/>
            <person name="Barry K.W."/>
            <person name="Cichocki N."/>
            <person name="Veneault-Fourrey C."/>
            <person name="LaButti K."/>
            <person name="Lindquist E.A."/>
            <person name="Lipzen A."/>
            <person name="Lundell T."/>
            <person name="Morin E."/>
            <person name="Murat C."/>
            <person name="Riley R."/>
            <person name="Ohm R."/>
            <person name="Sun H."/>
            <person name="Tunlid A."/>
            <person name="Henrissat B."/>
            <person name="Grigoriev I.V."/>
            <person name="Hibbett D.S."/>
            <person name="Martin F."/>
        </authorList>
    </citation>
    <scope>NUCLEOTIDE SEQUENCE [LARGE SCALE GENOMIC DNA]</scope>
    <source>
        <strain evidence="7">LaAM-08-1</strain>
    </source>
</reference>
<keyword evidence="3" id="KW-0789">Thiol protease inhibitor</keyword>